<dbReference type="OrthoDB" id="1121493at2"/>
<evidence type="ECO:0000313" key="5">
    <source>
        <dbReference type="EMBL" id="BAX79361.1"/>
    </source>
</evidence>
<dbReference type="Pfam" id="PF03382">
    <property type="entry name" value="DUF285"/>
    <property type="match status" value="1"/>
</dbReference>
<dbReference type="NCBIfam" id="TIGR02167">
    <property type="entry name" value="Liste_lipo_26"/>
    <property type="match status" value="2"/>
</dbReference>
<dbReference type="KEGG" id="mbas:ALGA_0974"/>
<dbReference type="SUPFAM" id="SSF49299">
    <property type="entry name" value="PKD domain"/>
    <property type="match status" value="1"/>
</dbReference>
<keyword evidence="2" id="KW-0732">Signal</keyword>
<dbReference type="PROSITE" id="PS50835">
    <property type="entry name" value="IG_LIKE"/>
    <property type="match status" value="1"/>
</dbReference>
<gene>
    <name evidence="5" type="ORF">ALGA_0974</name>
</gene>
<dbReference type="InterPro" id="IPR025592">
    <property type="entry name" value="DUF4347"/>
</dbReference>
<dbReference type="NCBIfam" id="TIGR04131">
    <property type="entry name" value="Bac_Flav_CTERM"/>
    <property type="match status" value="1"/>
</dbReference>
<feature type="domain" description="Ig-like" evidence="4">
    <location>
        <begin position="1079"/>
        <end position="1154"/>
    </location>
</feature>
<evidence type="ECO:0000259" key="4">
    <source>
        <dbReference type="PROSITE" id="PS50835"/>
    </source>
</evidence>
<name>A0A1Y1CJA7_9BACT</name>
<dbReference type="InterPro" id="IPR013783">
    <property type="entry name" value="Ig-like_fold"/>
</dbReference>
<dbReference type="Pfam" id="PF14252">
    <property type="entry name" value="DUF4347"/>
    <property type="match status" value="1"/>
</dbReference>
<evidence type="ECO:0000256" key="1">
    <source>
        <dbReference type="ARBA" id="ARBA00022737"/>
    </source>
</evidence>
<evidence type="ECO:0000313" key="6">
    <source>
        <dbReference type="Proteomes" id="UP000218267"/>
    </source>
</evidence>
<dbReference type="InterPro" id="IPR011889">
    <property type="entry name" value="Liste_lipo_26"/>
</dbReference>
<dbReference type="RefSeq" id="WP_096428273.1">
    <property type="nucleotide sequence ID" value="NZ_AP018042.1"/>
</dbReference>
<feature type="domain" description="HYR" evidence="3">
    <location>
        <begin position="693"/>
        <end position="779"/>
    </location>
</feature>
<proteinExistence type="predicted"/>
<dbReference type="PROSITE" id="PS50825">
    <property type="entry name" value="HYR"/>
    <property type="match status" value="1"/>
</dbReference>
<evidence type="ECO:0000259" key="3">
    <source>
        <dbReference type="PROSITE" id="PS50825"/>
    </source>
</evidence>
<feature type="chain" id="PRO_5013073072" description="PKD domain-containing protein" evidence="2">
    <location>
        <begin position="26"/>
        <end position="1329"/>
    </location>
</feature>
<evidence type="ECO:0000256" key="2">
    <source>
        <dbReference type="SAM" id="SignalP"/>
    </source>
</evidence>
<protein>
    <recommendedName>
        <fullName evidence="7">PKD domain-containing protein</fullName>
    </recommendedName>
</protein>
<dbReference type="EMBL" id="AP018042">
    <property type="protein sequence ID" value="BAX79361.1"/>
    <property type="molecule type" value="Genomic_DNA"/>
</dbReference>
<dbReference type="PANTHER" id="PTHR24273:SF32">
    <property type="entry name" value="HYALIN"/>
    <property type="match status" value="1"/>
</dbReference>
<dbReference type="InterPro" id="IPR003410">
    <property type="entry name" value="HYR_dom"/>
</dbReference>
<dbReference type="Pfam" id="PF13585">
    <property type="entry name" value="CHU_C"/>
    <property type="match status" value="1"/>
</dbReference>
<organism evidence="5 6">
    <name type="scientific">Labilibaculum antarcticum</name>
    <dbReference type="NCBI Taxonomy" id="1717717"/>
    <lineage>
        <taxon>Bacteria</taxon>
        <taxon>Pseudomonadati</taxon>
        <taxon>Bacteroidota</taxon>
        <taxon>Bacteroidia</taxon>
        <taxon>Marinilabiliales</taxon>
        <taxon>Marinifilaceae</taxon>
        <taxon>Labilibaculum</taxon>
    </lineage>
</organism>
<dbReference type="Gene3D" id="2.60.40.10">
    <property type="entry name" value="Immunoglobulins"/>
    <property type="match status" value="2"/>
</dbReference>
<dbReference type="InterPro" id="IPR026341">
    <property type="entry name" value="T9SS_type_B"/>
</dbReference>
<dbReference type="InterPro" id="IPR035986">
    <property type="entry name" value="PKD_dom_sf"/>
</dbReference>
<feature type="signal peptide" evidence="2">
    <location>
        <begin position="1"/>
        <end position="25"/>
    </location>
</feature>
<accession>A0A1Y1CJA7</accession>
<reference evidence="5 6" key="1">
    <citation type="journal article" date="2018" name="Mar. Genomics">
        <title>Complete genome sequence of Marinifilaceae bacterium strain SPP2, isolated from the Antarctic marine sediment.</title>
        <authorList>
            <person name="Watanabe M."/>
            <person name="Kojima H."/>
            <person name="Fukui M."/>
        </authorList>
    </citation>
    <scope>NUCLEOTIDE SEQUENCE [LARGE SCALE GENOMIC DNA]</scope>
    <source>
        <strain evidence="5 6">SPP2</strain>
    </source>
</reference>
<keyword evidence="6" id="KW-1185">Reference proteome</keyword>
<evidence type="ECO:0008006" key="7">
    <source>
        <dbReference type="Google" id="ProtNLM"/>
    </source>
</evidence>
<keyword evidence="1" id="KW-0677">Repeat</keyword>
<dbReference type="InterPro" id="IPR007110">
    <property type="entry name" value="Ig-like_dom"/>
</dbReference>
<dbReference type="PANTHER" id="PTHR24273">
    <property type="entry name" value="FI04643P-RELATED"/>
    <property type="match status" value="1"/>
</dbReference>
<reference evidence="6" key="2">
    <citation type="journal article" date="2020" name="Antonie Van Leeuwenhoek">
        <title>Labilibaculum antarcticum sp. nov., a novel facultative anaerobic, psychrotorelant bacterium isolated from marine sediment of Antarctica.</title>
        <authorList>
            <person name="Watanabe M."/>
            <person name="Kojima H."/>
            <person name="Fukui M."/>
        </authorList>
    </citation>
    <scope>NUCLEOTIDE SEQUENCE [LARGE SCALE GENOMIC DNA]</scope>
    <source>
        <strain evidence="6">SPP2</strain>
    </source>
</reference>
<dbReference type="Pfam" id="PF02494">
    <property type="entry name" value="HYR"/>
    <property type="match status" value="1"/>
</dbReference>
<sequence length="1329" mass="144712">MNNRILVLFILFVSISSFTCSGSNANIYIDKNLKSKECLSNLPSTPESFQLFSHGRAGELLIDGEWLTAPQIATWLKKSKLLKGITHINIYACEFGKGVKGQNAVAYLEKLLNITLAASDDITGANGDWNLEVGTRKDVLEFPNYPYSLQNEFITTWEVSAGDLEISIPVCGWGFTYNYVVDWGDGMPNSTNQTGDAKHTYAKTGVYTVKISGTFPAIYFNDRGDKDKIKTIEQWGDLIWESMNYSFSGCSNLTIRDGIEPPNLSLVKDMSWMFRDATRLDADVNEWDVSSVTNMSYMFVGATSFTGKGIDKWDVGNVNKMYEMFGSAKKFDADLSGWNPISVTDMGYMFFFAESFQGVGLNNWNVSTVSNMKYMFSAANSFIGDISNWNVSNVTQMDNMFQFVTLSPTIYTSLLNSWAKLLVKNNVRFSGGNSKYCDDSGKNILVSKGWIIKDGGKIASVTVDLGTDQINCKGNTIILDAGNPGATYLWNTGETSQTISVNTMETFNVEVSFSNGCSASDTIKFISDIKIDLGADRNICEGGTPADLTITPEAGWGPNLYYEWSTSVTNVIIPVPAYGQTILTTDKTGDYTLTVTDQNECKSTDEIHLEVYPKPIVDINISDKSSPMCLGTTFELDAGNSRAAYVWGGKATGKTSQKITHILKDPAGANFDVEVTNEFGCIASDNIHVIAKVDHIVPTITFPALSDDKITAYTDPGRNVSSTVSWGTLDVTDNCHIKSITNNAPVTMEFPVGETKVLWQAEDFSGNIEDHTITVIVVDIESPVAPVSADLTGECSITAVSPTTMDNCSGTITGTTTDPLSYTMQGTYVIQWIFDDGNGNSITVPQNVIVDDVTAPVIPNLPDLTEECSITVVSPTTTDNCSGKITGTTTDPLSYTTQGIHVINWTFDDGNGNSITVPQNVIVDDVIAPVIPNLPDLTEECSITAVSPTTIDNCSGTITGTTTDPLSYTTQGIHVINWTFDDGNGNSITVPQNVILDDVTVPIAPVLDDVSGMCTISLIEPMASDNCAGEIQGTTLDPLTYNTEGSYVINWTFDDGNGNISNTAQNVDVFTIVEEVELNSSATELTCDVKNIDLTARAKVQGEAHYKWFKDNDLILGETASVLEIENGEEGEYSVEVSDKNLQCNVLSDPVLITEDVVVPMVSLSPLSGSLSSAESIIIRATVLTKGEAAYVWSTGEITSSIEVKYPGEYSVEVTDNANGCSVNSADIGQEAIIMNYWEENLLRAFTPNADGYNDSWRIERVELVQKLKIAIYNRWGKAIYKFSGSGNEYKGTPWKGTDGNGNLPIGSYYYVIKIDDEKPMKGTVTILR</sequence>
<dbReference type="InterPro" id="IPR005046">
    <property type="entry name" value="DUF285"/>
</dbReference>
<dbReference type="Proteomes" id="UP000218267">
    <property type="component" value="Chromosome"/>
</dbReference>